<dbReference type="EMBL" id="JACWZY010000028">
    <property type="protein sequence ID" value="MBD2704175.1"/>
    <property type="molecule type" value="Genomic_DNA"/>
</dbReference>
<proteinExistence type="predicted"/>
<dbReference type="AlphaFoldDB" id="A0A927ATR0"/>
<dbReference type="RefSeq" id="WP_190890528.1">
    <property type="nucleotide sequence ID" value="NZ_JACWZY010000028.1"/>
</dbReference>
<comment type="caution">
    <text evidence="1">The sequence shown here is derived from an EMBL/GenBank/DDBJ whole genome shotgun (WGS) entry which is preliminary data.</text>
</comment>
<evidence type="ECO:0000313" key="2">
    <source>
        <dbReference type="Proteomes" id="UP000598820"/>
    </source>
</evidence>
<organism evidence="1 2">
    <name type="scientific">Spirosoma profusum</name>
    <dbReference type="NCBI Taxonomy" id="2771354"/>
    <lineage>
        <taxon>Bacteria</taxon>
        <taxon>Pseudomonadati</taxon>
        <taxon>Bacteroidota</taxon>
        <taxon>Cytophagia</taxon>
        <taxon>Cytophagales</taxon>
        <taxon>Cytophagaceae</taxon>
        <taxon>Spirosoma</taxon>
    </lineage>
</organism>
<accession>A0A927ATR0</accession>
<evidence type="ECO:0000313" key="1">
    <source>
        <dbReference type="EMBL" id="MBD2704175.1"/>
    </source>
</evidence>
<protein>
    <submittedName>
        <fullName evidence="1">Uncharacterized protein</fullName>
    </submittedName>
</protein>
<name>A0A927ATR0_9BACT</name>
<sequence length="99" mass="10920">MNTKPDFSFQLISQLNPPIVGSMLAHIKSSYRPLPLPDLAGITGRLPQLPAINSIVTANAEVGKLAARLISPPIGLDIDRFEIDYPRINPNIHKLLEQR</sequence>
<dbReference type="Proteomes" id="UP000598820">
    <property type="component" value="Unassembled WGS sequence"/>
</dbReference>
<reference evidence="1" key="1">
    <citation type="submission" date="2020-09" db="EMBL/GenBank/DDBJ databases">
        <authorList>
            <person name="Kim M.K."/>
        </authorList>
    </citation>
    <scope>NUCLEOTIDE SEQUENCE</scope>
    <source>
        <strain evidence="1">BT702</strain>
    </source>
</reference>
<keyword evidence="2" id="KW-1185">Reference proteome</keyword>
<gene>
    <name evidence="1" type="ORF">IC229_26260</name>
</gene>